<accession>A0ABD1ZC84</accession>
<dbReference type="AlphaFoldDB" id="A0ABD1ZC84"/>
<evidence type="ECO:0000313" key="3">
    <source>
        <dbReference type="EMBL" id="KAL2643922.1"/>
    </source>
</evidence>
<proteinExistence type="predicted"/>
<dbReference type="PROSITE" id="PS50076">
    <property type="entry name" value="DNAJ_2"/>
    <property type="match status" value="1"/>
</dbReference>
<evidence type="ECO:0000313" key="4">
    <source>
        <dbReference type="Proteomes" id="UP001605036"/>
    </source>
</evidence>
<sequence>MASALAIGFGSPVVRLSSSDAHSSSYGFESQFHSACTLRSSRSSAGFHRVSIECPRVASSRGGSCLCQAFAGIGTYGPETEEREEVRSSNTRGIRIGGEPTLYDILGVTENAGVKEIKSAFWQLARRFHPDVNAEEQRDECTKDFMKIHAAYTTLSDLRTKAAYDLQLSMQRYQRNGYAGGRFAPLSQEWDLSPATSERTTPAQSWSSPSPAGYSPTTSFSSRTSYCTPSSFNTQWKGRTWETDQCW</sequence>
<dbReference type="EMBL" id="JBHFFA010000002">
    <property type="protein sequence ID" value="KAL2643922.1"/>
    <property type="molecule type" value="Genomic_DNA"/>
</dbReference>
<dbReference type="InterPro" id="IPR001623">
    <property type="entry name" value="DnaJ_domain"/>
</dbReference>
<name>A0ABD1ZC84_9MARC</name>
<reference evidence="3 4" key="1">
    <citation type="submission" date="2024-09" db="EMBL/GenBank/DDBJ databases">
        <title>Chromosome-scale assembly of Riccia fluitans.</title>
        <authorList>
            <person name="Paukszto L."/>
            <person name="Sawicki J."/>
            <person name="Karawczyk K."/>
            <person name="Piernik-Szablinska J."/>
            <person name="Szczecinska M."/>
            <person name="Mazdziarz M."/>
        </authorList>
    </citation>
    <scope>NUCLEOTIDE SEQUENCE [LARGE SCALE GENOMIC DNA]</scope>
    <source>
        <strain evidence="3">Rf_01</strain>
        <tissue evidence="3">Aerial parts of the thallus</tissue>
    </source>
</reference>
<comment type="caution">
    <text evidence="3">The sequence shown here is derived from an EMBL/GenBank/DDBJ whole genome shotgun (WGS) entry which is preliminary data.</text>
</comment>
<dbReference type="Proteomes" id="UP001605036">
    <property type="component" value="Unassembled WGS sequence"/>
</dbReference>
<protein>
    <recommendedName>
        <fullName evidence="2">J domain-containing protein</fullName>
    </recommendedName>
</protein>
<organism evidence="3 4">
    <name type="scientific">Riccia fluitans</name>
    <dbReference type="NCBI Taxonomy" id="41844"/>
    <lineage>
        <taxon>Eukaryota</taxon>
        <taxon>Viridiplantae</taxon>
        <taxon>Streptophyta</taxon>
        <taxon>Embryophyta</taxon>
        <taxon>Marchantiophyta</taxon>
        <taxon>Marchantiopsida</taxon>
        <taxon>Marchantiidae</taxon>
        <taxon>Marchantiales</taxon>
        <taxon>Ricciaceae</taxon>
        <taxon>Riccia</taxon>
    </lineage>
</organism>
<dbReference type="PANTHER" id="PTHR44240:SF10">
    <property type="entry name" value="J DOMAIN-CONTAINING PROTEIN"/>
    <property type="match status" value="1"/>
</dbReference>
<dbReference type="PRINTS" id="PR00625">
    <property type="entry name" value="JDOMAIN"/>
</dbReference>
<keyword evidence="4" id="KW-1185">Reference proteome</keyword>
<feature type="domain" description="J" evidence="2">
    <location>
        <begin position="101"/>
        <end position="168"/>
    </location>
</feature>
<dbReference type="InterPro" id="IPR036869">
    <property type="entry name" value="J_dom_sf"/>
</dbReference>
<evidence type="ECO:0000259" key="2">
    <source>
        <dbReference type="PROSITE" id="PS50076"/>
    </source>
</evidence>
<dbReference type="SMART" id="SM00271">
    <property type="entry name" value="DnaJ"/>
    <property type="match status" value="1"/>
</dbReference>
<gene>
    <name evidence="3" type="ORF">R1flu_011509</name>
</gene>
<dbReference type="CDD" id="cd06257">
    <property type="entry name" value="DnaJ"/>
    <property type="match status" value="1"/>
</dbReference>
<dbReference type="Pfam" id="PF00226">
    <property type="entry name" value="DnaJ"/>
    <property type="match status" value="1"/>
</dbReference>
<dbReference type="InterPro" id="IPR052276">
    <property type="entry name" value="Diphthamide-biosynth_chaperone"/>
</dbReference>
<dbReference type="SUPFAM" id="SSF46565">
    <property type="entry name" value="Chaperone J-domain"/>
    <property type="match status" value="1"/>
</dbReference>
<feature type="region of interest" description="Disordered" evidence="1">
    <location>
        <begin position="193"/>
        <end position="229"/>
    </location>
</feature>
<evidence type="ECO:0000256" key="1">
    <source>
        <dbReference type="SAM" id="MobiDB-lite"/>
    </source>
</evidence>
<dbReference type="PANTHER" id="PTHR44240">
    <property type="entry name" value="DNAJ DOMAIN (PROKARYOTIC HEAT SHOCK PROTEIN)-RELATED"/>
    <property type="match status" value="1"/>
</dbReference>
<dbReference type="Gene3D" id="1.10.287.110">
    <property type="entry name" value="DnaJ domain"/>
    <property type="match status" value="1"/>
</dbReference>
<feature type="compositionally biased region" description="Polar residues" evidence="1">
    <location>
        <begin position="194"/>
        <end position="229"/>
    </location>
</feature>